<dbReference type="PANTHER" id="PTHR36044:SF1">
    <property type="entry name" value="HEME BINDING PROTEIN"/>
    <property type="match status" value="1"/>
</dbReference>
<evidence type="ECO:0000256" key="1">
    <source>
        <dbReference type="SAM" id="SignalP"/>
    </source>
</evidence>
<evidence type="ECO:0008006" key="4">
    <source>
        <dbReference type="Google" id="ProtNLM"/>
    </source>
</evidence>
<dbReference type="PANTHER" id="PTHR36044">
    <property type="entry name" value="HEME BINDING PROTEIN"/>
    <property type="match status" value="1"/>
</dbReference>
<keyword evidence="3" id="KW-1185">Reference proteome</keyword>
<feature type="signal peptide" evidence="1">
    <location>
        <begin position="1"/>
        <end position="22"/>
    </location>
</feature>
<dbReference type="AlphaFoldDB" id="A0A9W7IPD4"/>
<comment type="caution">
    <text evidence="2">The sequence shown here is derived from an EMBL/GenBank/DDBJ whole genome shotgun (WGS) entry which is preliminary data.</text>
</comment>
<accession>A0A9W7IPD4</accession>
<gene>
    <name evidence="2" type="ORF">HRI_003558600</name>
</gene>
<dbReference type="EMBL" id="BSYR01000033">
    <property type="protein sequence ID" value="GMI98893.1"/>
    <property type="molecule type" value="Genomic_DNA"/>
</dbReference>
<feature type="chain" id="PRO_5040906143" description="Secreted protein" evidence="1">
    <location>
        <begin position="23"/>
        <end position="98"/>
    </location>
</feature>
<evidence type="ECO:0000313" key="3">
    <source>
        <dbReference type="Proteomes" id="UP001165190"/>
    </source>
</evidence>
<name>A0A9W7IPD4_HIBTR</name>
<evidence type="ECO:0000313" key="2">
    <source>
        <dbReference type="EMBL" id="GMI98893.1"/>
    </source>
</evidence>
<keyword evidence="1" id="KW-0732">Signal</keyword>
<reference evidence="2" key="1">
    <citation type="submission" date="2023-05" db="EMBL/GenBank/DDBJ databases">
        <title>Genome and transcriptome analyses reveal genes involved in the formation of fine ridges on petal epidermal cells in Hibiscus trionum.</title>
        <authorList>
            <person name="Koshimizu S."/>
            <person name="Masuda S."/>
            <person name="Ishii T."/>
            <person name="Shirasu K."/>
            <person name="Hoshino A."/>
            <person name="Arita M."/>
        </authorList>
    </citation>
    <scope>NUCLEOTIDE SEQUENCE</scope>
    <source>
        <strain evidence="2">Hamamatsu line</strain>
    </source>
</reference>
<sequence>MVRVLLLAFLATGLRLTGRVSSHEEHGEWSCFVEDDSPYSTGGQTGTYYFEFARPLRSMDRLQQDVQFTIDGSSKMSVAFWYPVPRHNRISFTPIENL</sequence>
<protein>
    <recommendedName>
        <fullName evidence="4">Secreted protein</fullName>
    </recommendedName>
</protein>
<organism evidence="2 3">
    <name type="scientific">Hibiscus trionum</name>
    <name type="common">Flower of an hour</name>
    <dbReference type="NCBI Taxonomy" id="183268"/>
    <lineage>
        <taxon>Eukaryota</taxon>
        <taxon>Viridiplantae</taxon>
        <taxon>Streptophyta</taxon>
        <taxon>Embryophyta</taxon>
        <taxon>Tracheophyta</taxon>
        <taxon>Spermatophyta</taxon>
        <taxon>Magnoliopsida</taxon>
        <taxon>eudicotyledons</taxon>
        <taxon>Gunneridae</taxon>
        <taxon>Pentapetalae</taxon>
        <taxon>rosids</taxon>
        <taxon>malvids</taxon>
        <taxon>Malvales</taxon>
        <taxon>Malvaceae</taxon>
        <taxon>Malvoideae</taxon>
        <taxon>Hibiscus</taxon>
    </lineage>
</organism>
<dbReference type="Proteomes" id="UP001165190">
    <property type="component" value="Unassembled WGS sequence"/>
</dbReference>
<proteinExistence type="predicted"/>